<dbReference type="InterPro" id="IPR023367">
    <property type="entry name" value="Peptidase_M42_dom2"/>
</dbReference>
<dbReference type="GO" id="GO:0046872">
    <property type="term" value="F:metal ion binding"/>
    <property type="evidence" value="ECO:0007669"/>
    <property type="project" value="UniProtKB-UniRule"/>
</dbReference>
<evidence type="ECO:0000256" key="4">
    <source>
        <dbReference type="ARBA" id="ARBA00022723"/>
    </source>
</evidence>
<dbReference type="CDD" id="cd05656">
    <property type="entry name" value="M42_Frv"/>
    <property type="match status" value="1"/>
</dbReference>
<dbReference type="SMR" id="A0A1C7DTV6"/>
<evidence type="ECO:0000256" key="1">
    <source>
        <dbReference type="ARBA" id="ARBA00006272"/>
    </source>
</evidence>
<gene>
    <name evidence="9" type="ORF">BBI08_14045</name>
</gene>
<organism evidence="9 10">
    <name type="scientific">Planococcus halocryophilus</name>
    <dbReference type="NCBI Taxonomy" id="1215089"/>
    <lineage>
        <taxon>Bacteria</taxon>
        <taxon>Bacillati</taxon>
        <taxon>Bacillota</taxon>
        <taxon>Bacilli</taxon>
        <taxon>Bacillales</taxon>
        <taxon>Caryophanaceae</taxon>
        <taxon>Planococcus</taxon>
    </lineage>
</organism>
<keyword evidence="4 8" id="KW-0479">Metal-binding</keyword>
<feature type="binding site" evidence="8">
    <location>
        <position position="63"/>
    </location>
    <ligand>
        <name>Zn(2+)</name>
        <dbReference type="ChEBI" id="CHEBI:29105"/>
        <label>1</label>
    </ligand>
</feature>
<dbReference type="SUPFAM" id="SSF53187">
    <property type="entry name" value="Zn-dependent exopeptidases"/>
    <property type="match status" value="1"/>
</dbReference>
<feature type="active site" description="Proton acceptor" evidence="7">
    <location>
        <position position="213"/>
    </location>
</feature>
<proteinExistence type="inferred from homology"/>
<evidence type="ECO:0000256" key="5">
    <source>
        <dbReference type="ARBA" id="ARBA00022801"/>
    </source>
</evidence>
<comment type="similarity">
    <text evidence="1 6">Belongs to the peptidase M42 family.</text>
</comment>
<dbReference type="InterPro" id="IPR008007">
    <property type="entry name" value="Peptidase_M42"/>
</dbReference>
<dbReference type="PANTHER" id="PTHR32481:SF7">
    <property type="entry name" value="AMINOPEPTIDASE YHFE-RELATED"/>
    <property type="match status" value="1"/>
</dbReference>
<feature type="binding site" evidence="8">
    <location>
        <position position="179"/>
    </location>
    <ligand>
        <name>Zn(2+)</name>
        <dbReference type="ChEBI" id="CHEBI:29105"/>
        <label>1</label>
    </ligand>
</feature>
<evidence type="ECO:0000256" key="2">
    <source>
        <dbReference type="ARBA" id="ARBA00022438"/>
    </source>
</evidence>
<feature type="binding site" evidence="8">
    <location>
        <position position="214"/>
    </location>
    <ligand>
        <name>Zn(2+)</name>
        <dbReference type="ChEBI" id="CHEBI:29105"/>
        <label>2</label>
    </ligand>
</feature>
<keyword evidence="2" id="KW-0031">Aminopeptidase</keyword>
<dbReference type="EMBL" id="CP016537">
    <property type="protein sequence ID" value="ANU14905.1"/>
    <property type="molecule type" value="Genomic_DNA"/>
</dbReference>
<sequence>MYKLLKDLCDLVGPSGFEQDVQRFIKKEIQDKVDQLEVDPLGNLIATVKATDSQMPSILLAAHADEIGFIVKKIEPNGTLRFEQLGGFDNRILLAQPVTIKSLAGYIEGVIGALAVHYVKWDDPKRIDSHRDLYIDVGASSVEEVLEMGIKVGQPISYGSKLKLAGDKKRNRVIGKALDDRAGCAVLIALINNLRSNKEAKHGDIYCVFTVQEEVGLRGASVLSQGIKPDFALAVDTTPTSDTYDVLMTGTRKLGEGPCIKVADKSLISHPLVTGLLEKVAVEKNIPYQQEIFMGIGTDAGAIHMTSTGVSTGVVSIPSRYTHTPIEVIDLDDLENSVRLVEEFIFASKELIGKNFLDT</sequence>
<name>A0A1C7DTV6_9BACL</name>
<keyword evidence="10" id="KW-1185">Reference proteome</keyword>
<comment type="cofactor">
    <cofactor evidence="8">
        <name>a divalent metal cation</name>
        <dbReference type="ChEBI" id="CHEBI:60240"/>
    </cofactor>
    <text evidence="8">Binds 2 divalent metal cations per subunit.</text>
</comment>
<dbReference type="InterPro" id="IPR051464">
    <property type="entry name" value="Peptidase_M42_aminopept"/>
</dbReference>
<dbReference type="GO" id="GO:0004177">
    <property type="term" value="F:aminopeptidase activity"/>
    <property type="evidence" value="ECO:0007669"/>
    <property type="project" value="UniProtKB-UniRule"/>
</dbReference>
<dbReference type="RefSeq" id="WP_008496314.1">
    <property type="nucleotide sequence ID" value="NZ_CP016537.2"/>
</dbReference>
<dbReference type="Pfam" id="PF05343">
    <property type="entry name" value="Peptidase_M42"/>
    <property type="match status" value="1"/>
</dbReference>
<dbReference type="GO" id="GO:0006508">
    <property type="term" value="P:proteolysis"/>
    <property type="evidence" value="ECO:0007669"/>
    <property type="project" value="UniProtKB-KW"/>
</dbReference>
<protein>
    <submittedName>
        <fullName evidence="9">Endoglucanase</fullName>
    </submittedName>
</protein>
<accession>A0A1C7DTV6</accession>
<evidence type="ECO:0000256" key="7">
    <source>
        <dbReference type="PIRSR" id="PIRSR001123-1"/>
    </source>
</evidence>
<dbReference type="Gene3D" id="2.40.30.40">
    <property type="entry name" value="Peptidase M42, domain 2"/>
    <property type="match status" value="1"/>
</dbReference>
<dbReference type="PIRSF" id="PIRSF001123">
    <property type="entry name" value="PepA_GA"/>
    <property type="match status" value="1"/>
</dbReference>
<dbReference type="Gene3D" id="3.40.630.10">
    <property type="entry name" value="Zn peptidases"/>
    <property type="match status" value="1"/>
</dbReference>
<feature type="binding site" evidence="8">
    <location>
        <position position="179"/>
    </location>
    <ligand>
        <name>Zn(2+)</name>
        <dbReference type="ChEBI" id="CHEBI:29105"/>
        <label>2</label>
    </ligand>
</feature>
<dbReference type="AlphaFoldDB" id="A0A1C7DTV6"/>
<evidence type="ECO:0000256" key="8">
    <source>
        <dbReference type="PIRSR" id="PIRSR001123-2"/>
    </source>
</evidence>
<feature type="binding site" evidence="8">
    <location>
        <position position="323"/>
    </location>
    <ligand>
        <name>Zn(2+)</name>
        <dbReference type="ChEBI" id="CHEBI:29105"/>
        <label>2</label>
    </ligand>
</feature>
<dbReference type="Proteomes" id="UP000092687">
    <property type="component" value="Chromosome"/>
</dbReference>
<feature type="binding site" evidence="8">
    <location>
        <position position="236"/>
    </location>
    <ligand>
        <name>Zn(2+)</name>
        <dbReference type="ChEBI" id="CHEBI:29105"/>
        <label>1</label>
    </ligand>
</feature>
<evidence type="ECO:0000313" key="10">
    <source>
        <dbReference type="Proteomes" id="UP000092687"/>
    </source>
</evidence>
<dbReference type="STRING" id="1215089.BBI08_14045"/>
<evidence type="ECO:0000313" key="9">
    <source>
        <dbReference type="EMBL" id="ANU14905.1"/>
    </source>
</evidence>
<reference evidence="10" key="1">
    <citation type="submission" date="2016-07" db="EMBL/GenBank/DDBJ databases">
        <authorList>
            <person name="See-Too W.S."/>
        </authorList>
    </citation>
    <scope>NUCLEOTIDE SEQUENCE [LARGE SCALE GENOMIC DNA]</scope>
    <source>
        <strain evidence="10">DSM 24743</strain>
    </source>
</reference>
<reference evidence="10" key="2">
    <citation type="submission" date="2016-10" db="EMBL/GenBank/DDBJ databases">
        <authorList>
            <person name="See-Too W.S."/>
        </authorList>
    </citation>
    <scope>NUCLEOTIDE SEQUENCE [LARGE SCALE GENOMIC DNA]</scope>
    <source>
        <strain evidence="10">DSM 24743</strain>
    </source>
</reference>
<dbReference type="KEGG" id="phc:BBI08_14045"/>
<keyword evidence="5" id="KW-0378">Hydrolase</keyword>
<dbReference type="PANTHER" id="PTHR32481">
    <property type="entry name" value="AMINOPEPTIDASE"/>
    <property type="match status" value="1"/>
</dbReference>
<evidence type="ECO:0000256" key="6">
    <source>
        <dbReference type="PIRNR" id="PIRNR001123"/>
    </source>
</evidence>
<keyword evidence="3" id="KW-0645">Protease</keyword>
<evidence type="ECO:0000256" key="3">
    <source>
        <dbReference type="ARBA" id="ARBA00022670"/>
    </source>
</evidence>
<dbReference type="OrthoDB" id="9772053at2"/>
<dbReference type="SUPFAM" id="SSF101821">
    <property type="entry name" value="Aminopeptidase/glucanase lid domain"/>
    <property type="match status" value="1"/>
</dbReference>